<organism evidence="1">
    <name type="scientific">mine drainage metagenome</name>
    <dbReference type="NCBI Taxonomy" id="410659"/>
    <lineage>
        <taxon>unclassified sequences</taxon>
        <taxon>metagenomes</taxon>
        <taxon>ecological metagenomes</taxon>
    </lineage>
</organism>
<accession>A0A1J5Q5Z5</accession>
<reference evidence="1" key="1">
    <citation type="submission" date="2016-10" db="EMBL/GenBank/DDBJ databases">
        <title>Sequence of Gallionella enrichment culture.</title>
        <authorList>
            <person name="Poehlein A."/>
            <person name="Muehling M."/>
            <person name="Daniel R."/>
        </authorList>
    </citation>
    <scope>NUCLEOTIDE SEQUENCE</scope>
</reference>
<comment type="caution">
    <text evidence="1">The sequence shown here is derived from an EMBL/GenBank/DDBJ whole genome shotgun (WGS) entry which is preliminary data.</text>
</comment>
<dbReference type="EMBL" id="MLJW01003091">
    <property type="protein sequence ID" value="OIQ72883.1"/>
    <property type="molecule type" value="Genomic_DNA"/>
</dbReference>
<proteinExistence type="predicted"/>
<evidence type="ECO:0000313" key="1">
    <source>
        <dbReference type="EMBL" id="OIQ72883.1"/>
    </source>
</evidence>
<sequence length="70" mass="8485">MKDPLTRFGHHPWLMKKLQYLRELDERDPDMMVKTMRISDMRMSTRSPFAFCRQSYVNRKYSGNIRAIDS</sequence>
<gene>
    <name evidence="1" type="ORF">GALL_454870</name>
</gene>
<protein>
    <submittedName>
        <fullName evidence="1">Uncharacterized protein</fullName>
    </submittedName>
</protein>
<name>A0A1J5Q5Z5_9ZZZZ</name>
<dbReference type="AlphaFoldDB" id="A0A1J5Q5Z5"/>